<keyword evidence="2" id="KW-1185">Reference proteome</keyword>
<reference evidence="1 2" key="1">
    <citation type="submission" date="2018-01" db="EMBL/GenBank/DDBJ databases">
        <title>Whole genome sequencing of Histamine producing bacteria.</title>
        <authorList>
            <person name="Butler K."/>
        </authorList>
    </citation>
    <scope>NUCLEOTIDE SEQUENCE [LARGE SCALE GENOMIC DNA]</scope>
    <source>
        <strain evidence="1 2">DSM 100436</strain>
    </source>
</reference>
<sequence>MHTKLLIADTTEILDAFVENGLHREYSIYCQFPHCDNVTQKLVQRNEPADIEFNDGYIFNRKN</sequence>
<evidence type="ECO:0000313" key="2">
    <source>
        <dbReference type="Proteomes" id="UP000241771"/>
    </source>
</evidence>
<dbReference type="EMBL" id="PYMA01000004">
    <property type="protein sequence ID" value="PSW20350.1"/>
    <property type="molecule type" value="Genomic_DNA"/>
</dbReference>
<dbReference type="OrthoDB" id="5817515at2"/>
<protein>
    <submittedName>
        <fullName evidence="1">Uncharacterized protein</fullName>
    </submittedName>
</protein>
<evidence type="ECO:0000313" key="1">
    <source>
        <dbReference type="EMBL" id="PSW20350.1"/>
    </source>
</evidence>
<name>A0A2T3NVP4_9GAMM</name>
<dbReference type="Proteomes" id="UP000241771">
    <property type="component" value="Unassembled WGS sequence"/>
</dbReference>
<accession>A0A2T3NVP4</accession>
<organism evidence="1 2">
    <name type="scientific">Photobacterium sanctipauli</name>
    <dbReference type="NCBI Taxonomy" id="1342794"/>
    <lineage>
        <taxon>Bacteria</taxon>
        <taxon>Pseudomonadati</taxon>
        <taxon>Pseudomonadota</taxon>
        <taxon>Gammaproteobacteria</taxon>
        <taxon>Vibrionales</taxon>
        <taxon>Vibrionaceae</taxon>
        <taxon>Photobacterium</taxon>
    </lineage>
</organism>
<dbReference type="AlphaFoldDB" id="A0A2T3NVP4"/>
<comment type="caution">
    <text evidence="1">The sequence shown here is derived from an EMBL/GenBank/DDBJ whole genome shotgun (WGS) entry which is preliminary data.</text>
</comment>
<gene>
    <name evidence="1" type="ORF">C9I98_08805</name>
</gene>
<proteinExistence type="predicted"/>